<dbReference type="PANTHER" id="PTHR30028:SF0">
    <property type="entry name" value="PROTEIN ALUMINUM SENSITIVE 3"/>
    <property type="match status" value="1"/>
</dbReference>
<evidence type="ECO:0000313" key="7">
    <source>
        <dbReference type="EMBL" id="ACD95520.1"/>
    </source>
</evidence>
<feature type="transmembrane region" description="Helical" evidence="6">
    <location>
        <begin position="67"/>
        <end position="86"/>
    </location>
</feature>
<evidence type="ECO:0000256" key="3">
    <source>
        <dbReference type="ARBA" id="ARBA00022692"/>
    </source>
</evidence>
<dbReference type="GO" id="GO:0005886">
    <property type="term" value="C:plasma membrane"/>
    <property type="evidence" value="ECO:0007669"/>
    <property type="project" value="TreeGrafter"/>
</dbReference>
<feature type="transmembrane region" description="Helical" evidence="6">
    <location>
        <begin position="6"/>
        <end position="28"/>
    </location>
</feature>
<accession>B3EBC6</accession>
<evidence type="ECO:0000256" key="6">
    <source>
        <dbReference type="SAM" id="Phobius"/>
    </source>
</evidence>
<feature type="transmembrane region" description="Helical" evidence="6">
    <location>
        <begin position="184"/>
        <end position="204"/>
    </location>
</feature>
<feature type="transmembrane region" description="Helical" evidence="6">
    <location>
        <begin position="224"/>
        <end position="245"/>
    </location>
</feature>
<evidence type="ECO:0008006" key="9">
    <source>
        <dbReference type="Google" id="ProtNLM"/>
    </source>
</evidence>
<sequence length="265" mass="29246">MTKNSLIHLDLLQLVYAYALILLSVSLARFRQIGQEQQMLWASLRMVVQLLAVGYLLQLVFTVRSPLLVILILLTMTGFSLQVIGSRIRQHMPHFYRIMGSSIIIGCGGVTFYFCLLVVGYSPWYDPRYLIPLAGMIIGNSMNGASLAAERLTAEMRERHDELETALCLGATARQAAEPALRTAYRAALIPTMNTMAATGIVALPGMMTGQILSGTEPMLAVRYQIAIMCAITASVAITAFLILLQGYRSYFTPADQLRQHNPLS</sequence>
<dbReference type="KEGG" id="glo:Glov_1804"/>
<keyword evidence="5 6" id="KW-0472">Membrane</keyword>
<dbReference type="eggNOG" id="COG0390">
    <property type="taxonomic scope" value="Bacteria"/>
</dbReference>
<dbReference type="STRING" id="398767.Glov_1804"/>
<proteinExistence type="inferred from homology"/>
<feature type="transmembrane region" description="Helical" evidence="6">
    <location>
        <begin position="40"/>
        <end position="61"/>
    </location>
</feature>
<evidence type="ECO:0000256" key="4">
    <source>
        <dbReference type="ARBA" id="ARBA00022989"/>
    </source>
</evidence>
<keyword evidence="4 6" id="KW-1133">Transmembrane helix</keyword>
<name>B3EBC6_TRIL1</name>
<dbReference type="InterPro" id="IPR005226">
    <property type="entry name" value="UPF0014_fam"/>
</dbReference>
<organism evidence="7 8">
    <name type="scientific">Trichlorobacter lovleyi (strain ATCC BAA-1151 / DSM 17278 / SZ)</name>
    <name type="common">Geobacter lovleyi</name>
    <dbReference type="NCBI Taxonomy" id="398767"/>
    <lineage>
        <taxon>Bacteria</taxon>
        <taxon>Pseudomonadati</taxon>
        <taxon>Thermodesulfobacteriota</taxon>
        <taxon>Desulfuromonadia</taxon>
        <taxon>Geobacterales</taxon>
        <taxon>Geobacteraceae</taxon>
        <taxon>Trichlorobacter</taxon>
    </lineage>
</organism>
<keyword evidence="3 6" id="KW-0812">Transmembrane</keyword>
<comment type="similarity">
    <text evidence="2">Belongs to the UPF0014 family.</text>
</comment>
<dbReference type="HOGENOM" id="CLU_076147_1_0_7"/>
<evidence type="ECO:0000256" key="1">
    <source>
        <dbReference type="ARBA" id="ARBA00004141"/>
    </source>
</evidence>
<dbReference type="Proteomes" id="UP000002420">
    <property type="component" value="Chromosome"/>
</dbReference>
<dbReference type="Pfam" id="PF03649">
    <property type="entry name" value="UPF0014"/>
    <property type="match status" value="1"/>
</dbReference>
<dbReference type="PANTHER" id="PTHR30028">
    <property type="entry name" value="UPF0014 INNER MEMBRANE PROTEIN YBBM-RELATED"/>
    <property type="match status" value="1"/>
</dbReference>
<keyword evidence="8" id="KW-1185">Reference proteome</keyword>
<dbReference type="EMBL" id="CP001089">
    <property type="protein sequence ID" value="ACD95520.1"/>
    <property type="molecule type" value="Genomic_DNA"/>
</dbReference>
<reference evidence="7 8" key="1">
    <citation type="submission" date="2008-05" db="EMBL/GenBank/DDBJ databases">
        <title>Complete sequence of chromosome of Geobacter lovleyi SZ.</title>
        <authorList>
            <consortium name="US DOE Joint Genome Institute"/>
            <person name="Lucas S."/>
            <person name="Copeland A."/>
            <person name="Lapidus A."/>
            <person name="Glavina del Rio T."/>
            <person name="Dalin E."/>
            <person name="Tice H."/>
            <person name="Bruce D."/>
            <person name="Goodwin L."/>
            <person name="Pitluck S."/>
            <person name="Chertkov O."/>
            <person name="Meincke L."/>
            <person name="Brettin T."/>
            <person name="Detter J.C."/>
            <person name="Han C."/>
            <person name="Tapia R."/>
            <person name="Kuske C.R."/>
            <person name="Schmutz J."/>
            <person name="Larimer F."/>
            <person name="Land M."/>
            <person name="Hauser L."/>
            <person name="Kyrpides N."/>
            <person name="Mikhailova N."/>
            <person name="Sung Y."/>
            <person name="Fletcher K.E."/>
            <person name="Ritalahti K.M."/>
            <person name="Loeffler F.E."/>
            <person name="Richardson P."/>
        </authorList>
    </citation>
    <scope>NUCLEOTIDE SEQUENCE [LARGE SCALE GENOMIC DNA]</scope>
    <source>
        <strain evidence="8">ATCC BAA-1151 / DSM 17278 / SZ</strain>
    </source>
</reference>
<gene>
    <name evidence="7" type="ordered locus">Glov_1804</name>
</gene>
<dbReference type="OrthoDB" id="9791807at2"/>
<evidence type="ECO:0000256" key="5">
    <source>
        <dbReference type="ARBA" id="ARBA00023136"/>
    </source>
</evidence>
<feature type="transmembrane region" description="Helical" evidence="6">
    <location>
        <begin position="98"/>
        <end position="123"/>
    </location>
</feature>
<protein>
    <recommendedName>
        <fullName evidence="9">Iron export ABC transporter permease subunit FetB</fullName>
    </recommendedName>
</protein>
<feature type="transmembrane region" description="Helical" evidence="6">
    <location>
        <begin position="129"/>
        <end position="149"/>
    </location>
</feature>
<comment type="subcellular location">
    <subcellularLocation>
        <location evidence="1">Membrane</location>
        <topology evidence="1">Multi-pass membrane protein</topology>
    </subcellularLocation>
</comment>
<evidence type="ECO:0000256" key="2">
    <source>
        <dbReference type="ARBA" id="ARBA00005268"/>
    </source>
</evidence>
<dbReference type="RefSeq" id="WP_012469859.1">
    <property type="nucleotide sequence ID" value="NC_010814.1"/>
</dbReference>
<evidence type="ECO:0000313" key="8">
    <source>
        <dbReference type="Proteomes" id="UP000002420"/>
    </source>
</evidence>
<dbReference type="AlphaFoldDB" id="B3EBC6"/>